<dbReference type="EMBL" id="JH921445">
    <property type="protein sequence ID" value="EKD14533.1"/>
    <property type="molecule type" value="Genomic_DNA"/>
</dbReference>
<sequence length="228" mass="25101">MKRSRSSSPSPHGGDGKRTRRCSSPDLGWGGSDPFAGFFANLRRPVTPPPAAIAAPVLSAPAAPAALPPSMWLGPRRSRFIPHAPPAAYRRELAERTERERAEKEEREKSEAAEEEESEEDEDGDVDMGGVNARYRGRGKKRSKRVRARKAAAKALRKRLEKGRKEAEEEEAARAWAPEQEVGRDGGVGGCFDERGGDEEEYEGGDEYEEEDLYSADCLRGLRCSSSI</sequence>
<feature type="compositionally biased region" description="Acidic residues" evidence="1">
    <location>
        <begin position="113"/>
        <end position="126"/>
    </location>
</feature>
<evidence type="ECO:0000313" key="3">
    <source>
        <dbReference type="Proteomes" id="UP000006753"/>
    </source>
</evidence>
<feature type="compositionally biased region" description="Acidic residues" evidence="1">
    <location>
        <begin position="196"/>
        <end position="210"/>
    </location>
</feature>
<gene>
    <name evidence="2" type="ORF">MBM_07254</name>
</gene>
<dbReference type="AlphaFoldDB" id="K1X0Z7"/>
<feature type="compositionally biased region" description="Basic and acidic residues" evidence="1">
    <location>
        <begin position="89"/>
        <end position="112"/>
    </location>
</feature>
<accession>K1X0Z7</accession>
<evidence type="ECO:0000313" key="2">
    <source>
        <dbReference type="EMBL" id="EKD14533.1"/>
    </source>
</evidence>
<dbReference type="HOGENOM" id="CLU_1215006_0_0_1"/>
<feature type="compositionally biased region" description="Basic residues" evidence="1">
    <location>
        <begin position="135"/>
        <end position="162"/>
    </location>
</feature>
<feature type="region of interest" description="Disordered" evidence="1">
    <location>
        <begin position="64"/>
        <end position="210"/>
    </location>
</feature>
<feature type="region of interest" description="Disordered" evidence="1">
    <location>
        <begin position="1"/>
        <end position="52"/>
    </location>
</feature>
<feature type="compositionally biased region" description="Low complexity" evidence="1">
    <location>
        <begin position="1"/>
        <end position="11"/>
    </location>
</feature>
<reference evidence="2 3" key="1">
    <citation type="journal article" date="2012" name="BMC Genomics">
        <title>Sequencing the genome of Marssonina brunnea reveals fungus-poplar co-evolution.</title>
        <authorList>
            <person name="Zhu S."/>
            <person name="Cao Y.-Z."/>
            <person name="Jiang C."/>
            <person name="Tan B.-Y."/>
            <person name="Wang Z."/>
            <person name="Feng S."/>
            <person name="Zhang L."/>
            <person name="Su X.-H."/>
            <person name="Brejova B."/>
            <person name="Vinar T."/>
            <person name="Xu M."/>
            <person name="Wang M.-X."/>
            <person name="Zhang S.-G."/>
            <person name="Huang M.-R."/>
            <person name="Wu R."/>
            <person name="Zhou Y."/>
        </authorList>
    </citation>
    <scope>NUCLEOTIDE SEQUENCE [LARGE SCALE GENOMIC DNA]</scope>
    <source>
        <strain evidence="2 3">MB_m1</strain>
    </source>
</reference>
<dbReference type="GeneID" id="18763189"/>
<evidence type="ECO:0000256" key="1">
    <source>
        <dbReference type="SAM" id="MobiDB-lite"/>
    </source>
</evidence>
<name>K1X0Z7_MARBU</name>
<dbReference type="KEGG" id="mbe:MBM_07254"/>
<dbReference type="Proteomes" id="UP000006753">
    <property type="component" value="Unassembled WGS sequence"/>
</dbReference>
<keyword evidence="3" id="KW-1185">Reference proteome</keyword>
<organism evidence="2 3">
    <name type="scientific">Marssonina brunnea f. sp. multigermtubi (strain MB_m1)</name>
    <name type="common">Marssonina leaf spot fungus</name>
    <dbReference type="NCBI Taxonomy" id="1072389"/>
    <lineage>
        <taxon>Eukaryota</taxon>
        <taxon>Fungi</taxon>
        <taxon>Dikarya</taxon>
        <taxon>Ascomycota</taxon>
        <taxon>Pezizomycotina</taxon>
        <taxon>Leotiomycetes</taxon>
        <taxon>Helotiales</taxon>
        <taxon>Drepanopezizaceae</taxon>
        <taxon>Drepanopeziza</taxon>
    </lineage>
</organism>
<protein>
    <submittedName>
        <fullName evidence="2">Uncharacterized protein</fullName>
    </submittedName>
</protein>
<dbReference type="InParanoid" id="K1X0Z7"/>
<dbReference type="RefSeq" id="XP_007295143.1">
    <property type="nucleotide sequence ID" value="XM_007295081.1"/>
</dbReference>
<proteinExistence type="predicted"/>